<dbReference type="Proteomes" id="UP001367676">
    <property type="component" value="Unassembled WGS sequence"/>
</dbReference>
<evidence type="ECO:0008006" key="3">
    <source>
        <dbReference type="Google" id="ProtNLM"/>
    </source>
</evidence>
<proteinExistence type="predicted"/>
<dbReference type="PANTHER" id="PTHR34817:SF1">
    <property type="entry name" value="NUCLEOTIDYLTRANSFERASE"/>
    <property type="match status" value="1"/>
</dbReference>
<evidence type="ECO:0000313" key="2">
    <source>
        <dbReference type="Proteomes" id="UP001367676"/>
    </source>
</evidence>
<evidence type="ECO:0000313" key="1">
    <source>
        <dbReference type="EMBL" id="KAK7590714.1"/>
    </source>
</evidence>
<reference evidence="1 2" key="1">
    <citation type="submission" date="2024-03" db="EMBL/GenBank/DDBJ databases">
        <title>Adaptation during the transition from Ophiocordyceps entomopathogen to insect associate is accompanied by gene loss and intensified selection.</title>
        <authorList>
            <person name="Ward C.M."/>
            <person name="Onetto C.A."/>
            <person name="Borneman A.R."/>
        </authorList>
    </citation>
    <scope>NUCLEOTIDE SEQUENCE [LARGE SCALE GENOMIC DNA]</scope>
    <source>
        <strain evidence="1">AWRI1</strain>
        <tissue evidence="1">Single Adult Female</tissue>
    </source>
</reference>
<dbReference type="Pfam" id="PF10127">
    <property type="entry name" value="RlaP"/>
    <property type="match status" value="1"/>
</dbReference>
<accession>A0AAN9TKB4</accession>
<comment type="caution">
    <text evidence="1">The sequence shown here is derived from an EMBL/GenBank/DDBJ whole genome shotgun (WGS) entry which is preliminary data.</text>
</comment>
<protein>
    <recommendedName>
        <fullName evidence="3">Nucleotidyltransferase</fullName>
    </recommendedName>
</protein>
<dbReference type="AlphaFoldDB" id="A0AAN9TKB4"/>
<dbReference type="PANTHER" id="PTHR34817">
    <property type="entry name" value="NUCLEOTIDYLTRANSFERASE"/>
    <property type="match status" value="1"/>
</dbReference>
<dbReference type="EMBL" id="JBBCAQ010000022">
    <property type="protein sequence ID" value="KAK7590714.1"/>
    <property type="molecule type" value="Genomic_DNA"/>
</dbReference>
<name>A0AAN9TKB4_9HEMI</name>
<dbReference type="InterPro" id="IPR018775">
    <property type="entry name" value="RlaP"/>
</dbReference>
<organism evidence="1 2">
    <name type="scientific">Parthenolecanium corni</name>
    <dbReference type="NCBI Taxonomy" id="536013"/>
    <lineage>
        <taxon>Eukaryota</taxon>
        <taxon>Metazoa</taxon>
        <taxon>Ecdysozoa</taxon>
        <taxon>Arthropoda</taxon>
        <taxon>Hexapoda</taxon>
        <taxon>Insecta</taxon>
        <taxon>Pterygota</taxon>
        <taxon>Neoptera</taxon>
        <taxon>Paraneoptera</taxon>
        <taxon>Hemiptera</taxon>
        <taxon>Sternorrhyncha</taxon>
        <taxon>Coccoidea</taxon>
        <taxon>Coccidae</taxon>
        <taxon>Parthenolecanium</taxon>
    </lineage>
</organism>
<keyword evidence="2" id="KW-1185">Reference proteome</keyword>
<sequence length="268" mass="31941">MEELFVSKARELCDKCGFELLFLCENGSRIKGYSCDDSDYDVRGIFIQTDYWTDEILNNKTKELKCTFVTGNGIDVEMVLWNITKALNLLIRRESSQCLIMHWLNSPVIYFETTKSQELTKFLNPRVNYQNDIFGFLGMAREEMRKKIIKSENVRRTYKLIMYSWMNVLKIFQIIEYKCLLNVNILDILEDENLLNKYKIDKDSVLNIVKLRKGEKNFSDEEIEKLVSKNICDLKENLSWLEETKFEKVQCIDFNEECKIFFREFFNI</sequence>
<gene>
    <name evidence="1" type="ORF">V9T40_002327</name>
</gene>